<accession>V4LL61</accession>
<feature type="transmembrane region" description="Helical" evidence="1">
    <location>
        <begin position="80"/>
        <end position="98"/>
    </location>
</feature>
<evidence type="ECO:0000313" key="2">
    <source>
        <dbReference type="EMBL" id="ESQ40523.1"/>
    </source>
</evidence>
<proteinExistence type="predicted"/>
<evidence type="ECO:0000256" key="1">
    <source>
        <dbReference type="SAM" id="Phobius"/>
    </source>
</evidence>
<evidence type="ECO:0000313" key="3">
    <source>
        <dbReference type="Proteomes" id="UP000030689"/>
    </source>
</evidence>
<name>V4LL61_EUTSA</name>
<dbReference type="AlphaFoldDB" id="V4LL61"/>
<reference evidence="2 3" key="1">
    <citation type="journal article" date="2013" name="Front. Plant Sci.">
        <title>The Reference Genome of the Halophytic Plant Eutrema salsugineum.</title>
        <authorList>
            <person name="Yang R."/>
            <person name="Jarvis D.E."/>
            <person name="Chen H."/>
            <person name="Beilstein M.A."/>
            <person name="Grimwood J."/>
            <person name="Jenkins J."/>
            <person name="Shu S."/>
            <person name="Prochnik S."/>
            <person name="Xin M."/>
            <person name="Ma C."/>
            <person name="Schmutz J."/>
            <person name="Wing R.A."/>
            <person name="Mitchell-Olds T."/>
            <person name="Schumaker K.S."/>
            <person name="Wang X."/>
        </authorList>
    </citation>
    <scope>NUCLEOTIDE SEQUENCE [LARGE SCALE GENOMIC DNA]</scope>
</reference>
<protein>
    <submittedName>
        <fullName evidence="2">Uncharacterized protein</fullName>
    </submittedName>
</protein>
<sequence>MHKVFGLRTLDEDNMLANSHRELDSDSVGHLAGQHFLIGSKPNSRGYNDGKTKISLTRQHDQKIISCFFYLNENPSIMKVIINLNIYILSTFVIYLQFPTQ</sequence>
<dbReference type="Gramene" id="ESQ40523">
    <property type="protein sequence ID" value="ESQ40523"/>
    <property type="gene ID" value="EUTSA_v10015101mg"/>
</dbReference>
<keyword evidence="1" id="KW-1133">Transmembrane helix</keyword>
<dbReference type="EMBL" id="KI517464">
    <property type="protein sequence ID" value="ESQ40523.1"/>
    <property type="molecule type" value="Genomic_DNA"/>
</dbReference>
<organism evidence="2 3">
    <name type="scientific">Eutrema salsugineum</name>
    <name type="common">Saltwater cress</name>
    <name type="synonym">Sisymbrium salsugineum</name>
    <dbReference type="NCBI Taxonomy" id="72664"/>
    <lineage>
        <taxon>Eukaryota</taxon>
        <taxon>Viridiplantae</taxon>
        <taxon>Streptophyta</taxon>
        <taxon>Embryophyta</taxon>
        <taxon>Tracheophyta</taxon>
        <taxon>Spermatophyta</taxon>
        <taxon>Magnoliopsida</taxon>
        <taxon>eudicotyledons</taxon>
        <taxon>Gunneridae</taxon>
        <taxon>Pentapetalae</taxon>
        <taxon>rosids</taxon>
        <taxon>malvids</taxon>
        <taxon>Brassicales</taxon>
        <taxon>Brassicaceae</taxon>
        <taxon>Eutremeae</taxon>
        <taxon>Eutrema</taxon>
    </lineage>
</organism>
<keyword evidence="1" id="KW-0472">Membrane</keyword>
<keyword evidence="3" id="KW-1185">Reference proteome</keyword>
<dbReference type="Proteomes" id="UP000030689">
    <property type="component" value="Unassembled WGS sequence"/>
</dbReference>
<dbReference type="KEGG" id="eus:EUTSA_v10015101mg"/>
<dbReference type="STRING" id="72664.V4LL61"/>
<gene>
    <name evidence="2" type="ORF">EUTSA_v10015101mg</name>
</gene>
<keyword evidence="1" id="KW-0812">Transmembrane</keyword>